<accession>A0AAD4TW18</accession>
<keyword evidence="3" id="KW-1185">Reference proteome</keyword>
<dbReference type="EMBL" id="JAKZEL010000018">
    <property type="protein sequence ID" value="KAI4535563.1"/>
    <property type="molecule type" value="Genomic_DNA"/>
</dbReference>
<sequence>MSHGKENKIKRLKEGQKGSKKEGREEGEGGRVITARQKQGWIGFFDGTCKMGKRKGQHCWEDKRMRTKKPLYAAILVLSGAIKLHGRNRTSERRMTLGRGPADAFRMHGAFIGRGVDIKALQEAQGGALWTQEQTRES</sequence>
<evidence type="ECO:0000313" key="3">
    <source>
        <dbReference type="Proteomes" id="UP001214576"/>
    </source>
</evidence>
<proteinExistence type="predicted"/>
<dbReference type="Proteomes" id="UP001214576">
    <property type="component" value="Unassembled WGS sequence"/>
</dbReference>
<evidence type="ECO:0000256" key="1">
    <source>
        <dbReference type="SAM" id="MobiDB-lite"/>
    </source>
</evidence>
<reference evidence="2" key="1">
    <citation type="submission" date="2022-03" db="EMBL/GenBank/DDBJ databases">
        <title>Genomic analyses of argali, domestic sheep and their hybrids provide insights into chromosomal evolution, heterosis and genetic basis of agronomic traits.</title>
        <authorList>
            <person name="Li M."/>
        </authorList>
    </citation>
    <scope>NUCLEOTIDE SEQUENCE</scope>
    <source>
        <strain evidence="2">CAU-MHL-2022a</strain>
        <tissue evidence="2">Skin</tissue>
    </source>
</reference>
<comment type="caution">
    <text evidence="2">The sequence shown here is derived from an EMBL/GenBank/DDBJ whole genome shotgun (WGS) entry which is preliminary data.</text>
</comment>
<protein>
    <submittedName>
        <fullName evidence="2">Uncharacterized protein</fullName>
    </submittedName>
</protein>
<name>A0AAD4TW18_OVIAM</name>
<dbReference type="AlphaFoldDB" id="A0AAD4TW18"/>
<organism evidence="2 3">
    <name type="scientific">Ovis ammon polii</name>
    <dbReference type="NCBI Taxonomy" id="230172"/>
    <lineage>
        <taxon>Eukaryota</taxon>
        <taxon>Metazoa</taxon>
        <taxon>Chordata</taxon>
        <taxon>Craniata</taxon>
        <taxon>Vertebrata</taxon>
        <taxon>Euteleostomi</taxon>
        <taxon>Mammalia</taxon>
        <taxon>Eutheria</taxon>
        <taxon>Laurasiatheria</taxon>
        <taxon>Artiodactyla</taxon>
        <taxon>Ruminantia</taxon>
        <taxon>Pecora</taxon>
        <taxon>Bovidae</taxon>
        <taxon>Caprinae</taxon>
        <taxon>Ovis</taxon>
    </lineage>
</organism>
<feature type="region of interest" description="Disordered" evidence="1">
    <location>
        <begin position="1"/>
        <end position="32"/>
    </location>
</feature>
<evidence type="ECO:0000313" key="2">
    <source>
        <dbReference type="EMBL" id="KAI4535563.1"/>
    </source>
</evidence>
<gene>
    <name evidence="2" type="ORF">MG293_014789</name>
</gene>
<feature type="compositionally biased region" description="Basic and acidic residues" evidence="1">
    <location>
        <begin position="1"/>
        <end position="29"/>
    </location>
</feature>